<name>A0A0L0D2B8_PLAFA</name>
<dbReference type="OrthoDB" id="371299at2759"/>
<dbReference type="Proteomes" id="UP000054566">
    <property type="component" value="Unassembled WGS sequence"/>
</dbReference>
<evidence type="ECO:0000313" key="2">
    <source>
        <dbReference type="Proteomes" id="UP000054566"/>
    </source>
</evidence>
<proteinExistence type="predicted"/>
<gene>
    <name evidence="1" type="ORF">PFLG_02821</name>
</gene>
<dbReference type="EMBL" id="GG664692">
    <property type="protein sequence ID" value="KNC37799.1"/>
    <property type="molecule type" value="Genomic_DNA"/>
</dbReference>
<sequence length="77" mass="8883">HDTLCNIFKGLAHLPKDKFIAGGFSNCIHKVIDSLRNKLNEDALKLLSILTLDKENCIIAYDEDFNRRNEQKRRGKL</sequence>
<organism evidence="1 2">
    <name type="scientific">Plasmodium falciparum RAJ116</name>
    <dbReference type="NCBI Taxonomy" id="580058"/>
    <lineage>
        <taxon>Eukaryota</taxon>
        <taxon>Sar</taxon>
        <taxon>Alveolata</taxon>
        <taxon>Apicomplexa</taxon>
        <taxon>Aconoidasida</taxon>
        <taxon>Haemosporida</taxon>
        <taxon>Plasmodiidae</taxon>
        <taxon>Plasmodium</taxon>
        <taxon>Plasmodium (Laverania)</taxon>
    </lineage>
</organism>
<evidence type="ECO:0000313" key="1">
    <source>
        <dbReference type="EMBL" id="KNC37799.1"/>
    </source>
</evidence>
<reference evidence="2" key="2">
    <citation type="submission" date="2015-07" db="EMBL/GenBank/DDBJ databases">
        <title>The genome sequence of Plasmodium falciparum RAJ116.</title>
        <authorList>
            <consortium name="The Broad Institute Genome Sequencing Platform"/>
            <person name="Volkman S.K."/>
            <person name="Neafsey D.E."/>
            <person name="Dash A.P."/>
            <person name="Chitnis C.E."/>
            <person name="Hartl D.L."/>
            <person name="Young S.K."/>
            <person name="Kodira C.D."/>
            <person name="Zeng Q."/>
            <person name="Koehrsen M."/>
            <person name="Godfrey P."/>
            <person name="Alvarado L."/>
            <person name="Berlin A."/>
            <person name="Borenstein D."/>
            <person name="Chen Z."/>
            <person name="Engels R."/>
            <person name="Freedman E."/>
            <person name="Gellesch M."/>
            <person name="Goldberg J."/>
            <person name="Griggs A."/>
            <person name="Gujja S."/>
            <person name="Heiman D."/>
            <person name="Hepburn T."/>
            <person name="Howarth C."/>
            <person name="Jen D."/>
            <person name="Larson L."/>
            <person name="Lewis B."/>
            <person name="Mehta T."/>
            <person name="Park D."/>
            <person name="Pearson M."/>
            <person name="Roberts A."/>
            <person name="Saif S."/>
            <person name="Shea T."/>
            <person name="Shenoy N."/>
            <person name="Sisk P."/>
            <person name="Stolte C."/>
            <person name="Sykes S."/>
            <person name="Walk T."/>
            <person name="White J."/>
            <person name="Yandava C."/>
            <person name="Wirth D.F."/>
            <person name="Nusbaum C."/>
            <person name="Birren B."/>
        </authorList>
    </citation>
    <scope>NUCLEOTIDE SEQUENCE [LARGE SCALE GENOMIC DNA]</scope>
    <source>
        <strain evidence="2">RAJ116</strain>
    </source>
</reference>
<feature type="non-terminal residue" evidence="1">
    <location>
        <position position="1"/>
    </location>
</feature>
<accession>A0A0L0D2B8</accession>
<protein>
    <submittedName>
        <fullName evidence="1">Uncharacterized protein</fullName>
    </submittedName>
</protein>
<reference evidence="2" key="1">
    <citation type="submission" date="2015-07" db="EMBL/GenBank/DDBJ databases">
        <title>Annotation of Plasmodium falciparum RAJ116.</title>
        <authorList>
            <consortium name="The Broad Institute Genome Sequencing Platform"/>
            <person name="Volkman S.K."/>
            <person name="Neafsey D.E."/>
            <person name="Dash A.P."/>
            <person name="Chitnis C.E."/>
            <person name="Hartl D.L."/>
            <person name="Young S.K."/>
            <person name="Zeng Q."/>
            <person name="Koehrsen M."/>
            <person name="Alvarado L."/>
            <person name="Berlin A."/>
            <person name="Borenstein D."/>
            <person name="Chapman S.B."/>
            <person name="Chen Z."/>
            <person name="Engels R."/>
            <person name="Freedman E."/>
            <person name="Gellesch M."/>
            <person name="Goldberg J."/>
            <person name="Griggs A."/>
            <person name="Gujja S."/>
            <person name="Heilman E.R."/>
            <person name="Heiman D.I."/>
            <person name="Howarth C."/>
            <person name="Jen D."/>
            <person name="Larson L."/>
            <person name="Mehta T."/>
            <person name="Neiman D."/>
            <person name="Park D."/>
            <person name="Pearson M."/>
            <person name="Roberts A."/>
            <person name="Saif S."/>
            <person name="Shea T."/>
            <person name="Shenoy N."/>
            <person name="Sisk P."/>
            <person name="Stolte C."/>
            <person name="Sykes S."/>
            <person name="Walk T."/>
            <person name="White J."/>
            <person name="Yandava C."/>
            <person name="Haas B."/>
            <person name="Henn M.R."/>
            <person name="Nusbaum C."/>
            <person name="Birren B."/>
        </authorList>
    </citation>
    <scope>NUCLEOTIDE SEQUENCE [LARGE SCALE GENOMIC DNA]</scope>
    <source>
        <strain evidence="2">RAJ116</strain>
    </source>
</reference>
<dbReference type="AlphaFoldDB" id="A0A0L0D2B8"/>